<comment type="caution">
    <text evidence="3">The sequence shown here is derived from an EMBL/GenBank/DDBJ whole genome shotgun (WGS) entry which is preliminary data.</text>
</comment>
<dbReference type="EMBL" id="BMVP01000030">
    <property type="protein sequence ID" value="GHB85962.1"/>
    <property type="molecule type" value="Genomic_DNA"/>
</dbReference>
<sequence>MTNTNDDPRAPMPEDPTAAKSAGRSRWLRYLRTIGKSVVTGAASAAGGSAITYVVLWRQSH</sequence>
<evidence type="ECO:0000313" key="4">
    <source>
        <dbReference type="Proteomes" id="UP000642673"/>
    </source>
</evidence>
<feature type="transmembrane region" description="Helical" evidence="2">
    <location>
        <begin position="34"/>
        <end position="56"/>
    </location>
</feature>
<organism evidence="3 4">
    <name type="scientific">Streptomyces cirratus</name>
    <dbReference type="NCBI Taxonomy" id="68187"/>
    <lineage>
        <taxon>Bacteria</taxon>
        <taxon>Bacillati</taxon>
        <taxon>Actinomycetota</taxon>
        <taxon>Actinomycetes</taxon>
        <taxon>Kitasatosporales</taxon>
        <taxon>Streptomycetaceae</taxon>
        <taxon>Streptomyces</taxon>
    </lineage>
</organism>
<accession>A0ABQ3F5P8</accession>
<keyword evidence="2" id="KW-0812">Transmembrane</keyword>
<keyword evidence="2" id="KW-1133">Transmembrane helix</keyword>
<evidence type="ECO:0000256" key="2">
    <source>
        <dbReference type="SAM" id="Phobius"/>
    </source>
</evidence>
<feature type="region of interest" description="Disordered" evidence="1">
    <location>
        <begin position="1"/>
        <end position="24"/>
    </location>
</feature>
<evidence type="ECO:0000256" key="1">
    <source>
        <dbReference type="SAM" id="MobiDB-lite"/>
    </source>
</evidence>
<name>A0ABQ3F5P8_9ACTN</name>
<keyword evidence="4" id="KW-1185">Reference proteome</keyword>
<keyword evidence="2" id="KW-0472">Membrane</keyword>
<dbReference type="Proteomes" id="UP000642673">
    <property type="component" value="Unassembled WGS sequence"/>
</dbReference>
<reference evidence="4" key="1">
    <citation type="journal article" date="2019" name="Int. J. Syst. Evol. Microbiol.">
        <title>The Global Catalogue of Microorganisms (GCM) 10K type strain sequencing project: providing services to taxonomists for standard genome sequencing and annotation.</title>
        <authorList>
            <consortium name="The Broad Institute Genomics Platform"/>
            <consortium name="The Broad Institute Genome Sequencing Center for Infectious Disease"/>
            <person name="Wu L."/>
            <person name="Ma J."/>
        </authorList>
    </citation>
    <scope>NUCLEOTIDE SEQUENCE [LARGE SCALE GENOMIC DNA]</scope>
    <source>
        <strain evidence="4">JCM 4738</strain>
    </source>
</reference>
<protein>
    <submittedName>
        <fullName evidence="3">Uncharacterized protein</fullName>
    </submittedName>
</protein>
<evidence type="ECO:0000313" key="3">
    <source>
        <dbReference type="EMBL" id="GHB85962.1"/>
    </source>
</evidence>
<proteinExistence type="predicted"/>
<gene>
    <name evidence="3" type="ORF">GCM10010347_66220</name>
</gene>